<feature type="transmembrane region" description="Helical" evidence="1">
    <location>
        <begin position="129"/>
        <end position="153"/>
    </location>
</feature>
<accession>A0A2H0UST4</accession>
<proteinExistence type="predicted"/>
<keyword evidence="1" id="KW-1133">Transmembrane helix</keyword>
<feature type="transmembrane region" description="Helical" evidence="1">
    <location>
        <begin position="91"/>
        <end position="109"/>
    </location>
</feature>
<organism evidence="3 4">
    <name type="scientific">Candidatus Harrisonbacteria bacterium CG10_big_fil_rev_8_21_14_0_10_40_38</name>
    <dbReference type="NCBI Taxonomy" id="1974583"/>
    <lineage>
        <taxon>Bacteria</taxon>
        <taxon>Candidatus Harrisoniibacteriota</taxon>
    </lineage>
</organism>
<dbReference type="Proteomes" id="UP000231157">
    <property type="component" value="Unassembled WGS sequence"/>
</dbReference>
<evidence type="ECO:0000259" key="2">
    <source>
        <dbReference type="PROSITE" id="PS00517"/>
    </source>
</evidence>
<reference evidence="4" key="1">
    <citation type="submission" date="2017-09" db="EMBL/GenBank/DDBJ databases">
        <title>Depth-based differentiation of microbial function through sediment-hosted aquifers and enrichment of novel symbionts in the deep terrestrial subsurface.</title>
        <authorList>
            <person name="Probst A.J."/>
            <person name="Ladd B."/>
            <person name="Jarett J.K."/>
            <person name="Geller-Mcgrath D.E."/>
            <person name="Sieber C.M.K."/>
            <person name="Emerson J.B."/>
            <person name="Anantharaman K."/>
            <person name="Thomas B.C."/>
            <person name="Malmstrom R."/>
            <person name="Stieglmeier M."/>
            <person name="Klingl A."/>
            <person name="Woyke T."/>
            <person name="Ryan C.M."/>
            <person name="Banfield J.F."/>
        </authorList>
    </citation>
    <scope>NUCLEOTIDE SEQUENCE [LARGE SCALE GENOMIC DNA]</scope>
</reference>
<comment type="caution">
    <text evidence="3">The sequence shown here is derived from an EMBL/GenBank/DDBJ whole genome shotgun (WGS) entry which is preliminary data.</text>
</comment>
<gene>
    <name evidence="3" type="ORF">COU07_01095</name>
</gene>
<sequence>MGMMGGYNSYIGNVQSAELNEALESIYAFQNISSLDDVDCKKVTDDQFEFLGDAYMRVMIPDEDQHEAMDNMMGGEGSESLRLAHINMGRSYLGCWSGYSGTPYTMPMMSMMSPYGMGNYANSGWNSAYFTVTFGLVWIFLILSIFALVKFLLKK</sequence>
<feature type="domain" description="RNase III" evidence="2">
    <location>
        <begin position="46"/>
        <end position="54"/>
    </location>
</feature>
<keyword evidence="1" id="KW-0472">Membrane</keyword>
<dbReference type="InterPro" id="IPR000999">
    <property type="entry name" value="RNase_III_dom"/>
</dbReference>
<protein>
    <recommendedName>
        <fullName evidence="2">RNase III domain-containing protein</fullName>
    </recommendedName>
</protein>
<evidence type="ECO:0000313" key="3">
    <source>
        <dbReference type="EMBL" id="PIR89480.1"/>
    </source>
</evidence>
<dbReference type="GO" id="GO:0004525">
    <property type="term" value="F:ribonuclease III activity"/>
    <property type="evidence" value="ECO:0007669"/>
    <property type="project" value="InterPro"/>
</dbReference>
<evidence type="ECO:0000256" key="1">
    <source>
        <dbReference type="SAM" id="Phobius"/>
    </source>
</evidence>
<dbReference type="EMBL" id="PFAZ01000001">
    <property type="protein sequence ID" value="PIR89480.1"/>
    <property type="molecule type" value="Genomic_DNA"/>
</dbReference>
<dbReference type="PROSITE" id="PS00517">
    <property type="entry name" value="RNASE_3_1"/>
    <property type="match status" value="1"/>
</dbReference>
<keyword evidence="1" id="KW-0812">Transmembrane</keyword>
<name>A0A2H0UST4_9BACT</name>
<dbReference type="GO" id="GO:0006396">
    <property type="term" value="P:RNA processing"/>
    <property type="evidence" value="ECO:0007669"/>
    <property type="project" value="InterPro"/>
</dbReference>
<dbReference type="AlphaFoldDB" id="A0A2H0UST4"/>
<evidence type="ECO:0000313" key="4">
    <source>
        <dbReference type="Proteomes" id="UP000231157"/>
    </source>
</evidence>